<keyword evidence="6" id="KW-0378">Hydrolase</keyword>
<evidence type="ECO:0000256" key="2">
    <source>
        <dbReference type="ARBA" id="ARBA00004123"/>
    </source>
</evidence>
<keyword evidence="5" id="KW-0479">Metal-binding</keyword>
<evidence type="ECO:0000256" key="7">
    <source>
        <dbReference type="ARBA" id="ARBA00023242"/>
    </source>
</evidence>
<organism evidence="9 10">
    <name type="scientific">Sitophilus oryzae</name>
    <name type="common">Rice weevil</name>
    <name type="synonym">Curculio oryzae</name>
    <dbReference type="NCBI Taxonomy" id="7048"/>
    <lineage>
        <taxon>Eukaryota</taxon>
        <taxon>Metazoa</taxon>
        <taxon>Ecdysozoa</taxon>
        <taxon>Arthropoda</taxon>
        <taxon>Hexapoda</taxon>
        <taxon>Insecta</taxon>
        <taxon>Pterygota</taxon>
        <taxon>Neoptera</taxon>
        <taxon>Endopterygota</taxon>
        <taxon>Coleoptera</taxon>
        <taxon>Polyphaga</taxon>
        <taxon>Cucujiformia</taxon>
        <taxon>Curculionidae</taxon>
        <taxon>Dryophthorinae</taxon>
        <taxon>Sitophilus</taxon>
    </lineage>
</organism>
<dbReference type="RefSeq" id="XP_030757992.1">
    <property type="nucleotide sequence ID" value="XM_030902132.1"/>
</dbReference>
<evidence type="ECO:0000256" key="6">
    <source>
        <dbReference type="ARBA" id="ARBA00022801"/>
    </source>
</evidence>
<dbReference type="FunCoup" id="A0A6J2Y2Q7">
    <property type="interactions" value="1"/>
</dbReference>
<dbReference type="InterPro" id="IPR027806">
    <property type="entry name" value="HARBI1_dom"/>
</dbReference>
<accession>A0A6J2Y2Q7</accession>
<dbReference type="GeneID" id="115883726"/>
<dbReference type="GO" id="GO:0005634">
    <property type="term" value="C:nucleus"/>
    <property type="evidence" value="ECO:0007669"/>
    <property type="project" value="UniProtKB-SubCell"/>
</dbReference>
<dbReference type="Pfam" id="PF13359">
    <property type="entry name" value="DDE_Tnp_4"/>
    <property type="match status" value="1"/>
</dbReference>
<dbReference type="PANTHER" id="PTHR22930:SF269">
    <property type="entry name" value="NUCLEASE HARBI1-LIKE PROTEIN"/>
    <property type="match status" value="1"/>
</dbReference>
<dbReference type="PANTHER" id="PTHR22930">
    <property type="match status" value="1"/>
</dbReference>
<evidence type="ECO:0000259" key="8">
    <source>
        <dbReference type="Pfam" id="PF13359"/>
    </source>
</evidence>
<name>A0A6J2Y2Q7_SITOR</name>
<keyword evidence="9" id="KW-1185">Reference proteome</keyword>
<comment type="similarity">
    <text evidence="3">Belongs to the HARBI1 family.</text>
</comment>
<evidence type="ECO:0000256" key="4">
    <source>
        <dbReference type="ARBA" id="ARBA00022722"/>
    </source>
</evidence>
<sequence>MDENSDCLMLLYLSTVLLLIKKQQITRRYRRKPKRFGVHPIFLARERQGFYQNLLKEARLSDPLIFFNFTRMSAASFDKLLSFTGPFLTKTSRREPISPGCRLALTFRFLATGDSYPSLSYSFRIGVTTICNIIRETTLIIWNVLHPRVLPIPSEQKLREISNGFLRKWSLPNCVGAIDGKHVTIQAPNNSGSTYFNYKKNFSIVLLAVCDSSYMFTYVDVGAYGSQSDSGVLHQSSIGKKLFENNLNLPVAEELPNCPLKTKVPYFFVGDEAFPLRENLMRPFSKPRVGPLPREQRIYNYRLSRARRTIENTFGIMVARFRVLHRVINANPVNVDNIIKAIVCLHNFIIKENNPHYIRESDVDKEQPNLQIQPGAWRNDIPKNGLAIENLNVRIGARNASFSALAIRNYLKDYVNGPGAGLAPWQWEIIDQTN</sequence>
<dbReference type="InParanoid" id="A0A6J2Y2Q7"/>
<evidence type="ECO:0000256" key="5">
    <source>
        <dbReference type="ARBA" id="ARBA00022723"/>
    </source>
</evidence>
<dbReference type="AlphaFoldDB" id="A0A6J2Y2Q7"/>
<reference evidence="10" key="1">
    <citation type="submission" date="2025-08" db="UniProtKB">
        <authorList>
            <consortium name="RefSeq"/>
        </authorList>
    </citation>
    <scope>IDENTIFICATION</scope>
    <source>
        <tissue evidence="10">Gonads</tissue>
    </source>
</reference>
<dbReference type="GO" id="GO:0004518">
    <property type="term" value="F:nuclease activity"/>
    <property type="evidence" value="ECO:0007669"/>
    <property type="project" value="UniProtKB-KW"/>
</dbReference>
<evidence type="ECO:0000256" key="1">
    <source>
        <dbReference type="ARBA" id="ARBA00001968"/>
    </source>
</evidence>
<keyword evidence="4" id="KW-0540">Nuclease</keyword>
<keyword evidence="7" id="KW-0539">Nucleus</keyword>
<dbReference type="GO" id="GO:0046872">
    <property type="term" value="F:metal ion binding"/>
    <property type="evidence" value="ECO:0007669"/>
    <property type="project" value="UniProtKB-KW"/>
</dbReference>
<comment type="subcellular location">
    <subcellularLocation>
        <location evidence="2">Nucleus</location>
    </subcellularLocation>
</comment>
<feature type="domain" description="DDE Tnp4" evidence="8">
    <location>
        <begin position="178"/>
        <end position="347"/>
    </location>
</feature>
<dbReference type="InterPro" id="IPR045249">
    <property type="entry name" value="HARBI1-like"/>
</dbReference>
<dbReference type="Proteomes" id="UP000504635">
    <property type="component" value="Unplaced"/>
</dbReference>
<dbReference type="GO" id="GO:0016787">
    <property type="term" value="F:hydrolase activity"/>
    <property type="evidence" value="ECO:0007669"/>
    <property type="project" value="UniProtKB-KW"/>
</dbReference>
<gene>
    <name evidence="10" type="primary">LOC115883726</name>
</gene>
<evidence type="ECO:0000256" key="3">
    <source>
        <dbReference type="ARBA" id="ARBA00006958"/>
    </source>
</evidence>
<proteinExistence type="inferred from homology"/>
<dbReference type="KEGG" id="soy:115883726"/>
<dbReference type="OrthoDB" id="6576773at2759"/>
<protein>
    <submittedName>
        <fullName evidence="10">Nuclease HARBI1</fullName>
    </submittedName>
</protein>
<evidence type="ECO:0000313" key="10">
    <source>
        <dbReference type="RefSeq" id="XP_030757992.1"/>
    </source>
</evidence>
<comment type="cofactor">
    <cofactor evidence="1">
        <name>a divalent metal cation</name>
        <dbReference type="ChEBI" id="CHEBI:60240"/>
    </cofactor>
</comment>
<evidence type="ECO:0000313" key="9">
    <source>
        <dbReference type="Proteomes" id="UP000504635"/>
    </source>
</evidence>